<reference evidence="6 7" key="1">
    <citation type="submission" date="2024-08" db="EMBL/GenBank/DDBJ databases">
        <authorList>
            <person name="Lu H."/>
        </authorList>
    </citation>
    <scope>NUCLEOTIDE SEQUENCE [LARGE SCALE GENOMIC DNA]</scope>
    <source>
        <strain evidence="6 7">BYS78W</strain>
    </source>
</reference>
<dbReference type="InterPro" id="IPR001647">
    <property type="entry name" value="HTH_TetR"/>
</dbReference>
<dbReference type="EMBL" id="JBIGIC010000013">
    <property type="protein sequence ID" value="MFG6489601.1"/>
    <property type="molecule type" value="Genomic_DNA"/>
</dbReference>
<dbReference type="RefSeq" id="WP_394415994.1">
    <property type="nucleotide sequence ID" value="NZ_JBIGIC010000013.1"/>
</dbReference>
<gene>
    <name evidence="6" type="ORF">ACG04R_23190</name>
</gene>
<evidence type="ECO:0000256" key="4">
    <source>
        <dbReference type="PROSITE-ProRule" id="PRU00335"/>
    </source>
</evidence>
<name>A0ABW7HIR4_9BURK</name>
<dbReference type="PANTHER" id="PTHR30055">
    <property type="entry name" value="HTH-TYPE TRANSCRIPTIONAL REGULATOR RUTR"/>
    <property type="match status" value="1"/>
</dbReference>
<proteinExistence type="predicted"/>
<keyword evidence="7" id="KW-1185">Reference proteome</keyword>
<dbReference type="Gene3D" id="1.10.357.10">
    <property type="entry name" value="Tetracycline Repressor, domain 2"/>
    <property type="match status" value="1"/>
</dbReference>
<keyword evidence="3" id="KW-0804">Transcription</keyword>
<evidence type="ECO:0000256" key="2">
    <source>
        <dbReference type="ARBA" id="ARBA00023125"/>
    </source>
</evidence>
<sequence>MSIAAPTDRALARRQQVLDAAAECFRRRGFHAASMAEIAKTAGMSPGHIYNLFENKDDIIAAIVERDCEEVLARIAEFQQEGDLMEKLLAGTEQAIDEHSEVAKAALELEVLAEASRNARLAVVVRQSQTLVNAKAQDLIRQSLGAHADTLPAEEIQGRALMLGALFSGLTALSVRDPSVSQQVTTLAPVMRRVLQVLLAP</sequence>
<protein>
    <submittedName>
        <fullName evidence="6">TetR/AcrR family transcriptional regulator</fullName>
    </submittedName>
</protein>
<dbReference type="PANTHER" id="PTHR30055:SF234">
    <property type="entry name" value="HTH-TYPE TRANSCRIPTIONAL REGULATOR BETI"/>
    <property type="match status" value="1"/>
</dbReference>
<evidence type="ECO:0000256" key="1">
    <source>
        <dbReference type="ARBA" id="ARBA00023015"/>
    </source>
</evidence>
<evidence type="ECO:0000259" key="5">
    <source>
        <dbReference type="PROSITE" id="PS50977"/>
    </source>
</evidence>
<evidence type="ECO:0000313" key="6">
    <source>
        <dbReference type="EMBL" id="MFG6489601.1"/>
    </source>
</evidence>
<organism evidence="6 7">
    <name type="scientific">Pelomonas candidula</name>
    <dbReference type="NCBI Taxonomy" id="3299025"/>
    <lineage>
        <taxon>Bacteria</taxon>
        <taxon>Pseudomonadati</taxon>
        <taxon>Pseudomonadota</taxon>
        <taxon>Betaproteobacteria</taxon>
        <taxon>Burkholderiales</taxon>
        <taxon>Sphaerotilaceae</taxon>
        <taxon>Roseateles</taxon>
    </lineage>
</organism>
<dbReference type="PRINTS" id="PR00455">
    <property type="entry name" value="HTHTETR"/>
</dbReference>
<dbReference type="InterPro" id="IPR050109">
    <property type="entry name" value="HTH-type_TetR-like_transc_reg"/>
</dbReference>
<accession>A0ABW7HIR4</accession>
<keyword evidence="2 4" id="KW-0238">DNA-binding</keyword>
<keyword evidence="1" id="KW-0805">Transcription regulation</keyword>
<comment type="caution">
    <text evidence="6">The sequence shown here is derived from an EMBL/GenBank/DDBJ whole genome shotgun (WGS) entry which is preliminary data.</text>
</comment>
<dbReference type="SUPFAM" id="SSF46689">
    <property type="entry name" value="Homeodomain-like"/>
    <property type="match status" value="1"/>
</dbReference>
<evidence type="ECO:0000256" key="3">
    <source>
        <dbReference type="ARBA" id="ARBA00023163"/>
    </source>
</evidence>
<feature type="domain" description="HTH tetR-type" evidence="5">
    <location>
        <begin position="11"/>
        <end position="71"/>
    </location>
</feature>
<feature type="DNA-binding region" description="H-T-H motif" evidence="4">
    <location>
        <begin position="34"/>
        <end position="53"/>
    </location>
</feature>
<dbReference type="InterPro" id="IPR009057">
    <property type="entry name" value="Homeodomain-like_sf"/>
</dbReference>
<dbReference type="PROSITE" id="PS50977">
    <property type="entry name" value="HTH_TETR_2"/>
    <property type="match status" value="1"/>
</dbReference>
<dbReference type="Pfam" id="PF00440">
    <property type="entry name" value="TetR_N"/>
    <property type="match status" value="1"/>
</dbReference>
<evidence type="ECO:0000313" key="7">
    <source>
        <dbReference type="Proteomes" id="UP001606134"/>
    </source>
</evidence>
<dbReference type="Proteomes" id="UP001606134">
    <property type="component" value="Unassembled WGS sequence"/>
</dbReference>